<feature type="compositionally biased region" description="Polar residues" evidence="1">
    <location>
        <begin position="1"/>
        <end position="18"/>
    </location>
</feature>
<proteinExistence type="predicted"/>
<evidence type="ECO:0000256" key="1">
    <source>
        <dbReference type="SAM" id="MobiDB-lite"/>
    </source>
</evidence>
<organism evidence="2 3">
    <name type="scientific">Daphnia magna</name>
    <dbReference type="NCBI Taxonomy" id="35525"/>
    <lineage>
        <taxon>Eukaryota</taxon>
        <taxon>Metazoa</taxon>
        <taxon>Ecdysozoa</taxon>
        <taxon>Arthropoda</taxon>
        <taxon>Crustacea</taxon>
        <taxon>Branchiopoda</taxon>
        <taxon>Diplostraca</taxon>
        <taxon>Cladocera</taxon>
        <taxon>Anomopoda</taxon>
        <taxon>Daphniidae</taxon>
        <taxon>Daphnia</taxon>
    </lineage>
</organism>
<dbReference type="EMBL" id="JAOYFB010000001">
    <property type="protein sequence ID" value="KAK4002904.1"/>
    <property type="molecule type" value="Genomic_DNA"/>
</dbReference>
<comment type="caution">
    <text evidence="2">The sequence shown here is derived from an EMBL/GenBank/DDBJ whole genome shotgun (WGS) entry which is preliminary data.</text>
</comment>
<dbReference type="Proteomes" id="UP001234178">
    <property type="component" value="Unassembled WGS sequence"/>
</dbReference>
<name>A0ABQ9YQS0_9CRUS</name>
<protein>
    <submittedName>
        <fullName evidence="2">Uncharacterized protein</fullName>
    </submittedName>
</protein>
<sequence>MNPSKGSNTNKGRNNENGLNHIEEEEGKKKAFMFQYSSESGFEDRLLLRLFSSFVLPFLNIDMSHASKLGSFKFFFFQRQEK</sequence>
<evidence type="ECO:0000313" key="3">
    <source>
        <dbReference type="Proteomes" id="UP001234178"/>
    </source>
</evidence>
<feature type="region of interest" description="Disordered" evidence="1">
    <location>
        <begin position="1"/>
        <end position="24"/>
    </location>
</feature>
<reference evidence="2 3" key="1">
    <citation type="journal article" date="2023" name="Nucleic Acids Res.">
        <title>The hologenome of Daphnia magna reveals possible DNA methylation and microbiome-mediated evolution of the host genome.</title>
        <authorList>
            <person name="Chaturvedi A."/>
            <person name="Li X."/>
            <person name="Dhandapani V."/>
            <person name="Marshall H."/>
            <person name="Kissane S."/>
            <person name="Cuenca-Cambronero M."/>
            <person name="Asole G."/>
            <person name="Calvet F."/>
            <person name="Ruiz-Romero M."/>
            <person name="Marangio P."/>
            <person name="Guigo R."/>
            <person name="Rago D."/>
            <person name="Mirbahai L."/>
            <person name="Eastwood N."/>
            <person name="Colbourne J.K."/>
            <person name="Zhou J."/>
            <person name="Mallon E."/>
            <person name="Orsini L."/>
        </authorList>
    </citation>
    <scope>NUCLEOTIDE SEQUENCE [LARGE SCALE GENOMIC DNA]</scope>
    <source>
        <strain evidence="2">LRV0_1</strain>
    </source>
</reference>
<accession>A0ABQ9YQS0</accession>
<evidence type="ECO:0000313" key="2">
    <source>
        <dbReference type="EMBL" id="KAK4002904.1"/>
    </source>
</evidence>
<gene>
    <name evidence="2" type="ORF">OUZ56_004698</name>
</gene>
<keyword evidence="3" id="KW-1185">Reference proteome</keyword>